<sequence>MHRDEQSASGQATISPTRIAEIEEIIDRVARWAAKRDDIVGLLLVGSCARNAARPAPTSTSCSSRRT</sequence>
<proteinExistence type="predicted"/>
<keyword evidence="2" id="KW-1185">Reference proteome</keyword>
<evidence type="ECO:0000313" key="2">
    <source>
        <dbReference type="Proteomes" id="UP000788262"/>
    </source>
</evidence>
<protein>
    <recommendedName>
        <fullName evidence="3">Polymerase nucleotidyl transferase domain-containing protein</fullName>
    </recommendedName>
</protein>
<dbReference type="EMBL" id="JAFFZS010000026">
    <property type="protein sequence ID" value="MBN0047537.1"/>
    <property type="molecule type" value="Genomic_DNA"/>
</dbReference>
<accession>A0ABS2VWP1</accession>
<evidence type="ECO:0008006" key="3">
    <source>
        <dbReference type="Google" id="ProtNLM"/>
    </source>
</evidence>
<gene>
    <name evidence="1" type="ORF">JS756_26215</name>
</gene>
<comment type="caution">
    <text evidence="1">The sequence shown here is derived from an EMBL/GenBank/DDBJ whole genome shotgun (WGS) entry which is preliminary data.</text>
</comment>
<organism evidence="1 2">
    <name type="scientific">Streptomyces actuosus</name>
    <dbReference type="NCBI Taxonomy" id="1885"/>
    <lineage>
        <taxon>Bacteria</taxon>
        <taxon>Bacillati</taxon>
        <taxon>Actinomycetota</taxon>
        <taxon>Actinomycetes</taxon>
        <taxon>Kitasatosporales</taxon>
        <taxon>Streptomycetaceae</taxon>
        <taxon>Streptomyces</taxon>
    </lineage>
</organism>
<name>A0ABS2VWP1_STRAS</name>
<dbReference type="RefSeq" id="WP_205385670.1">
    <property type="nucleotide sequence ID" value="NZ_JAFFZS010000026.1"/>
</dbReference>
<dbReference type="Proteomes" id="UP000788262">
    <property type="component" value="Unassembled WGS sequence"/>
</dbReference>
<evidence type="ECO:0000313" key="1">
    <source>
        <dbReference type="EMBL" id="MBN0047537.1"/>
    </source>
</evidence>
<reference evidence="1 2" key="1">
    <citation type="submission" date="2021-02" db="EMBL/GenBank/DDBJ databases">
        <title>Whole genome sequencing of Streptomyces actuosus VRA1.</title>
        <authorList>
            <person name="Sen G."/>
            <person name="Sen A."/>
        </authorList>
    </citation>
    <scope>NUCLEOTIDE SEQUENCE [LARGE SCALE GENOMIC DNA]</scope>
    <source>
        <strain evidence="1 2">VRA1</strain>
    </source>
</reference>